<dbReference type="RefSeq" id="WP_078483577.1">
    <property type="nucleotide sequence ID" value="NZ_MPRL01000027.1"/>
</dbReference>
<proteinExistence type="predicted"/>
<dbReference type="AlphaFoldDB" id="A0A1T2L5C2"/>
<protein>
    <submittedName>
        <fullName evidence="2">Uncharacterized protein</fullName>
    </submittedName>
</protein>
<dbReference type="SUPFAM" id="SSF56349">
    <property type="entry name" value="DNA breaking-rejoining enzymes"/>
    <property type="match status" value="1"/>
</dbReference>
<keyword evidence="3" id="KW-1185">Reference proteome</keyword>
<dbReference type="Proteomes" id="UP000191110">
    <property type="component" value="Unassembled WGS sequence"/>
</dbReference>
<keyword evidence="1" id="KW-0233">DNA recombination</keyword>
<dbReference type="EMBL" id="MPRL01000027">
    <property type="protein sequence ID" value="OOZ40318.1"/>
    <property type="molecule type" value="Genomic_DNA"/>
</dbReference>
<comment type="caution">
    <text evidence="2">The sequence shown here is derived from an EMBL/GenBank/DDBJ whole genome shotgun (WGS) entry which is preliminary data.</text>
</comment>
<evidence type="ECO:0000313" key="2">
    <source>
        <dbReference type="EMBL" id="OOZ40318.1"/>
    </source>
</evidence>
<dbReference type="InterPro" id="IPR011010">
    <property type="entry name" value="DNA_brk_join_enz"/>
</dbReference>
<reference evidence="2 3" key="1">
    <citation type="submission" date="2016-11" db="EMBL/GenBank/DDBJ databases">
        <title>Mixed transmission modes and dynamic genome evolution in an obligate animal-bacterial symbiosis.</title>
        <authorList>
            <person name="Russell S.L."/>
            <person name="Corbett-Detig R.B."/>
            <person name="Cavanaugh C.M."/>
        </authorList>
    </citation>
    <scope>NUCLEOTIDE SEQUENCE [LARGE SCALE GENOMIC DNA]</scope>
    <source>
        <strain evidence="2">Sveles-Q1</strain>
    </source>
</reference>
<sequence length="142" mass="16445">MKFLLFAWAWMPKTNFRKNSDSPVKSKPVGQVVENLKQKILRSASEDFPKDFYFHWLRATYAYLLWIALRDFVDSGELRPTAVMGLIQNRLYHSNPETTENYLKLFQNVNIQYDAQGAFEDILLGGHVPAEPVSETTRSSEL</sequence>
<dbReference type="GO" id="GO:0015074">
    <property type="term" value="P:DNA integration"/>
    <property type="evidence" value="ECO:0007669"/>
    <property type="project" value="InterPro"/>
</dbReference>
<gene>
    <name evidence="2" type="ORF">BOW53_08060</name>
</gene>
<name>A0A1T2L5C2_9GAMM</name>
<organism evidence="2 3">
    <name type="scientific">Solemya pervernicosa gill symbiont</name>
    <dbReference type="NCBI Taxonomy" id="642797"/>
    <lineage>
        <taxon>Bacteria</taxon>
        <taxon>Pseudomonadati</taxon>
        <taxon>Pseudomonadota</taxon>
        <taxon>Gammaproteobacteria</taxon>
        <taxon>sulfur-oxidizing symbionts</taxon>
    </lineage>
</organism>
<dbReference type="OrthoDB" id="8823540at2"/>
<evidence type="ECO:0000313" key="3">
    <source>
        <dbReference type="Proteomes" id="UP000191110"/>
    </source>
</evidence>
<dbReference type="InterPro" id="IPR013762">
    <property type="entry name" value="Integrase-like_cat_sf"/>
</dbReference>
<evidence type="ECO:0000256" key="1">
    <source>
        <dbReference type="ARBA" id="ARBA00023172"/>
    </source>
</evidence>
<dbReference type="Gene3D" id="1.10.443.10">
    <property type="entry name" value="Intergrase catalytic core"/>
    <property type="match status" value="1"/>
</dbReference>
<dbReference type="GO" id="GO:0003677">
    <property type="term" value="F:DNA binding"/>
    <property type="evidence" value="ECO:0007669"/>
    <property type="project" value="InterPro"/>
</dbReference>
<accession>A0A1T2L5C2</accession>
<dbReference type="GO" id="GO:0006310">
    <property type="term" value="P:DNA recombination"/>
    <property type="evidence" value="ECO:0007669"/>
    <property type="project" value="UniProtKB-KW"/>
</dbReference>